<comment type="caution">
    <text evidence="2">The sequence shown here is derived from an EMBL/GenBank/DDBJ whole genome shotgun (WGS) entry which is preliminary data.</text>
</comment>
<dbReference type="InterPro" id="IPR028322">
    <property type="entry name" value="PNRC-like_rgn"/>
</dbReference>
<dbReference type="OMA" id="ELLTQTW"/>
<dbReference type="EMBL" id="AAYY01000004">
    <property type="protein sequence ID" value="EDP43955.1"/>
    <property type="molecule type" value="Genomic_DNA"/>
</dbReference>
<evidence type="ECO:0000313" key="2">
    <source>
        <dbReference type="EMBL" id="EDP43955.1"/>
    </source>
</evidence>
<evidence type="ECO:0000313" key="3">
    <source>
        <dbReference type="Proteomes" id="UP000008837"/>
    </source>
</evidence>
<feature type="region of interest" description="Disordered" evidence="1">
    <location>
        <begin position="24"/>
        <end position="226"/>
    </location>
</feature>
<feature type="compositionally biased region" description="Polar residues" evidence="1">
    <location>
        <begin position="82"/>
        <end position="96"/>
    </location>
</feature>
<accession>A8PX76</accession>
<organism evidence="2 3">
    <name type="scientific">Malassezia globosa (strain ATCC MYA-4612 / CBS 7966)</name>
    <name type="common">Dandruff-associated fungus</name>
    <dbReference type="NCBI Taxonomy" id="425265"/>
    <lineage>
        <taxon>Eukaryota</taxon>
        <taxon>Fungi</taxon>
        <taxon>Dikarya</taxon>
        <taxon>Basidiomycota</taxon>
        <taxon>Ustilaginomycotina</taxon>
        <taxon>Malasseziomycetes</taxon>
        <taxon>Malasseziales</taxon>
        <taxon>Malasseziaceae</taxon>
        <taxon>Malassezia</taxon>
    </lineage>
</organism>
<dbReference type="STRING" id="425265.A8PX76"/>
<proteinExistence type="predicted"/>
<dbReference type="GO" id="GO:0016071">
    <property type="term" value="P:mRNA metabolic process"/>
    <property type="evidence" value="ECO:0007669"/>
    <property type="project" value="UniProtKB-ARBA"/>
</dbReference>
<sequence>MTLMQPVMPHVSTPTPLTWQQELLTQTWKPNRKSEKPKSATGSNPARGKRKDKLPSASSNVAAPSSAMTASGTTPPTPSSSGLTWQQELFQQSNRRGPTYDRAETAKDMETFGTQGSQLSKPTNTKVSADRNKSKNAPKGKNKNLTKVRDSQTPMTPSKIPISTKVSSSSSPLPEPLAYAGPEFHNSPSAASLPTPRFTQSRGVASATQLTPQTPPQRSESRRETVDHLLSQILASTSLPSTQK</sequence>
<protein>
    <submittedName>
        <fullName evidence="2">Uncharacterized protein</fullName>
    </submittedName>
</protein>
<dbReference type="OrthoDB" id="2142961at2759"/>
<feature type="compositionally biased region" description="Polar residues" evidence="1">
    <location>
        <begin position="112"/>
        <end position="127"/>
    </location>
</feature>
<dbReference type="Proteomes" id="UP000008837">
    <property type="component" value="Unassembled WGS sequence"/>
</dbReference>
<reference evidence="2 3" key="1">
    <citation type="journal article" date="2007" name="Proc. Natl. Acad. Sci. U.S.A.">
        <title>Dandruff-associated Malassezia genomes reveal convergent and divergent virulence traits shared with plant and human fungal pathogens.</title>
        <authorList>
            <person name="Xu J."/>
            <person name="Saunders C.W."/>
            <person name="Hu P."/>
            <person name="Grant R.A."/>
            <person name="Boekhout T."/>
            <person name="Kuramae E.E."/>
            <person name="Kronstad J.W."/>
            <person name="Deangelis Y.M."/>
            <person name="Reeder N.L."/>
            <person name="Johnstone K.R."/>
            <person name="Leland M."/>
            <person name="Fieno A.M."/>
            <person name="Begley W.M."/>
            <person name="Sun Y."/>
            <person name="Lacey M.P."/>
            <person name="Chaudhary T."/>
            <person name="Keough T."/>
            <person name="Chu L."/>
            <person name="Sears R."/>
            <person name="Yuan B."/>
            <person name="Dawson T.L.Jr."/>
        </authorList>
    </citation>
    <scope>NUCLEOTIDE SEQUENCE [LARGE SCALE GENOMIC DNA]</scope>
    <source>
        <strain evidence="3">ATCC MYA-4612 / CBS 7966</strain>
    </source>
</reference>
<dbReference type="GeneID" id="5855476"/>
<dbReference type="Pfam" id="PF15365">
    <property type="entry name" value="PNRC"/>
    <property type="match status" value="1"/>
</dbReference>
<dbReference type="VEuPathDB" id="FungiDB:MGL_1352"/>
<dbReference type="RefSeq" id="XP_001731169.1">
    <property type="nucleotide sequence ID" value="XM_001731117.1"/>
</dbReference>
<name>A8PX76_MALGO</name>
<dbReference type="InParanoid" id="A8PX76"/>
<feature type="compositionally biased region" description="Low complexity" evidence="1">
    <location>
        <begin position="157"/>
        <end position="172"/>
    </location>
</feature>
<feature type="compositionally biased region" description="Basic and acidic residues" evidence="1">
    <location>
        <begin position="98"/>
        <end position="110"/>
    </location>
</feature>
<dbReference type="KEGG" id="mgl:MGL_1352"/>
<evidence type="ECO:0000256" key="1">
    <source>
        <dbReference type="SAM" id="MobiDB-lite"/>
    </source>
</evidence>
<feature type="compositionally biased region" description="Basic residues" evidence="1">
    <location>
        <begin position="134"/>
        <end position="146"/>
    </location>
</feature>
<feature type="compositionally biased region" description="Low complexity" evidence="1">
    <location>
        <begin position="55"/>
        <end position="74"/>
    </location>
</feature>
<gene>
    <name evidence="2" type="ORF">MGL_1352</name>
</gene>
<feature type="compositionally biased region" description="Polar residues" evidence="1">
    <location>
        <begin position="186"/>
        <end position="218"/>
    </location>
</feature>
<keyword evidence="3" id="KW-1185">Reference proteome</keyword>
<dbReference type="AlphaFoldDB" id="A8PX76"/>